<comment type="subcellular location">
    <subcellularLocation>
        <location evidence="1">Endoplasmic reticulum membrane</location>
        <topology evidence="1">Single-pass membrane protein</topology>
    </subcellularLocation>
</comment>
<dbReference type="PANTHER" id="PTHR13036">
    <property type="entry name" value="BETA1,4 MANNOSYLTRANSFERASE"/>
    <property type="match status" value="1"/>
</dbReference>
<evidence type="ECO:0000256" key="10">
    <source>
        <dbReference type="ARBA" id="ARBA00023136"/>
    </source>
</evidence>
<dbReference type="Pfam" id="PF00534">
    <property type="entry name" value="Glycos_transf_1"/>
    <property type="match status" value="1"/>
</dbReference>
<evidence type="ECO:0000256" key="15">
    <source>
        <dbReference type="ARBA" id="ARBA00045071"/>
    </source>
</evidence>
<evidence type="ECO:0000256" key="1">
    <source>
        <dbReference type="ARBA" id="ARBA00004389"/>
    </source>
</evidence>
<evidence type="ECO:0000256" key="5">
    <source>
        <dbReference type="ARBA" id="ARBA00022676"/>
    </source>
</evidence>
<keyword evidence="5" id="KW-0328">Glycosyltransferase</keyword>
<evidence type="ECO:0000256" key="13">
    <source>
        <dbReference type="ARBA" id="ARBA00031566"/>
    </source>
</evidence>
<evidence type="ECO:0000256" key="9">
    <source>
        <dbReference type="ARBA" id="ARBA00022989"/>
    </source>
</evidence>
<dbReference type="GO" id="GO:0004578">
    <property type="term" value="F:chitobiosyldiphosphodolichol beta-mannosyltransferase activity"/>
    <property type="evidence" value="ECO:0007669"/>
    <property type="project" value="UniProtKB-EC"/>
</dbReference>
<reference evidence="17" key="1">
    <citation type="submission" date="2023-06" db="EMBL/GenBank/DDBJ databases">
        <title>Draft genome of Marssonina rosae.</title>
        <authorList>
            <person name="Cheng Q."/>
        </authorList>
    </citation>
    <scope>NUCLEOTIDE SEQUENCE</scope>
    <source>
        <strain evidence="17">R4</strain>
    </source>
</reference>
<evidence type="ECO:0000313" key="18">
    <source>
        <dbReference type="Proteomes" id="UP001285354"/>
    </source>
</evidence>
<keyword evidence="6" id="KW-0808">Transferase</keyword>
<evidence type="ECO:0000256" key="6">
    <source>
        <dbReference type="ARBA" id="ARBA00022679"/>
    </source>
</evidence>
<evidence type="ECO:0000259" key="16">
    <source>
        <dbReference type="Pfam" id="PF00534"/>
    </source>
</evidence>
<evidence type="ECO:0000256" key="11">
    <source>
        <dbReference type="ARBA" id="ARBA00024899"/>
    </source>
</evidence>
<comment type="caution">
    <text evidence="17">The sequence shown here is derived from an EMBL/GenBank/DDBJ whole genome shotgun (WGS) entry which is preliminary data.</text>
</comment>
<dbReference type="Proteomes" id="UP001285354">
    <property type="component" value="Unassembled WGS sequence"/>
</dbReference>
<protein>
    <recommendedName>
        <fullName evidence="4">Chitobiosyldiphosphodolichol beta-mannosyltransferase</fullName>
        <ecNumber evidence="3">2.4.1.142</ecNumber>
    </recommendedName>
    <alternativeName>
        <fullName evidence="13">Beta-1,4-mannosyltransferase</fullName>
    </alternativeName>
    <alternativeName>
        <fullName evidence="14">GDP-Man:GlcNAc2-PP-dolichol mannosyltransferase</fullName>
    </alternativeName>
    <alternativeName>
        <fullName evidence="12">GDP-mannose-dolichol diphosphochitobiose mannosyltransferase</fullName>
    </alternativeName>
</protein>
<evidence type="ECO:0000256" key="12">
    <source>
        <dbReference type="ARBA" id="ARBA00031434"/>
    </source>
</evidence>
<comment type="pathway">
    <text evidence="2">Protein modification; protein glycosylation.</text>
</comment>
<accession>A0AAD9T8B3</accession>
<evidence type="ECO:0000256" key="2">
    <source>
        <dbReference type="ARBA" id="ARBA00004922"/>
    </source>
</evidence>
<evidence type="ECO:0000256" key="3">
    <source>
        <dbReference type="ARBA" id="ARBA00012611"/>
    </source>
</evidence>
<comment type="catalytic activity">
    <reaction evidence="15">
        <text>an N,N'-diacetylchitobiosyl-diphospho-di-trans,poly-cis-dolichol + GDP-alpha-D-mannose = a beta-D-Man-(1-&gt;4)-beta-D-GlcNAc-(1-&gt;4)-alpha-D-GlcNAc-diphospho-di-trans,poly-cis-dolichol + GDP + H(+)</text>
        <dbReference type="Rhea" id="RHEA:13865"/>
        <dbReference type="Rhea" id="RHEA-COMP:19510"/>
        <dbReference type="Rhea" id="RHEA-COMP:19511"/>
        <dbReference type="ChEBI" id="CHEBI:15378"/>
        <dbReference type="ChEBI" id="CHEBI:57269"/>
        <dbReference type="ChEBI" id="CHEBI:57527"/>
        <dbReference type="ChEBI" id="CHEBI:58189"/>
        <dbReference type="ChEBI" id="CHEBI:58472"/>
        <dbReference type="EC" id="2.4.1.142"/>
    </reaction>
    <physiologicalReaction direction="left-to-right" evidence="15">
        <dbReference type="Rhea" id="RHEA:13866"/>
    </physiologicalReaction>
</comment>
<dbReference type="InterPro" id="IPR001296">
    <property type="entry name" value="Glyco_trans_1"/>
</dbReference>
<dbReference type="Gene3D" id="3.40.50.2000">
    <property type="entry name" value="Glycogen Phosphorylase B"/>
    <property type="match status" value="1"/>
</dbReference>
<dbReference type="InterPro" id="IPR026051">
    <property type="entry name" value="ALG1-like"/>
</dbReference>
<evidence type="ECO:0000256" key="4">
    <source>
        <dbReference type="ARBA" id="ARBA00015841"/>
    </source>
</evidence>
<sequence>MHKVVPVKPPFVRLGFAPTQYRFNKDIPADRILPKILGIETGMCLLWVRNPLTWLMISSYNTKYLTPCRDDAPNAVTEASHTSSSRGLHSLVHVITESASSCLNMLEALLTVAVFASTAFTTILLMLPSRYTKHSPPKVTISGSVNEPKISVQVLVLGDIGRSPRMQYHAMSIAKNGGRVDVIGYQESTLHPGLADNPLITIVPIPLPPSLLRANTLPFIVAGPAKVLWQIWSLFYTLGYRTKASRWLLVQNPPSIPTLFIAVTICFLRNTHLIIDWHNYGWTILAGTRGEKHPFVTISKYYEALLGSWAPTASFTVTDAMQTQLRNAPYNVRSPILTLHDRPASIFQPISQLNVRRAFLQRIPETSRHAEQIIAAKTKMLVSSTSWTPDEDFNLLLEALCSYSASPKALPPILAIITGKGPQKQTYLERIESLTKESRLKNVTIKTAWLSAEDYATLLACADLGVCLHMSSSGVDLPMKVVDMFGAGLPVVGYGDYESWGELVKEGFNGRSFVRSAELAEILEELFGEEDGSQLARLKRGAMEEGSRRWDDEWDGVAGRLLGLCE</sequence>
<evidence type="ECO:0000256" key="8">
    <source>
        <dbReference type="ARBA" id="ARBA00022824"/>
    </source>
</evidence>
<dbReference type="SUPFAM" id="SSF53756">
    <property type="entry name" value="UDP-Glycosyltransferase/glycogen phosphorylase"/>
    <property type="match status" value="1"/>
</dbReference>
<dbReference type="CDD" id="cd03816">
    <property type="entry name" value="GT33_ALG1-like"/>
    <property type="match status" value="1"/>
</dbReference>
<keyword evidence="7" id="KW-0812">Transmembrane</keyword>
<feature type="domain" description="Glycosyl transferase family 1" evidence="16">
    <location>
        <begin position="371"/>
        <end position="534"/>
    </location>
</feature>
<dbReference type="FunFam" id="3.40.50.2000:FF:000162">
    <property type="entry name" value="Beta-1,4-mannosyltransferase (Alg1), putative"/>
    <property type="match status" value="1"/>
</dbReference>
<evidence type="ECO:0000256" key="7">
    <source>
        <dbReference type="ARBA" id="ARBA00022692"/>
    </source>
</evidence>
<dbReference type="EMBL" id="JAUBYV010000001">
    <property type="protein sequence ID" value="KAK2630470.1"/>
    <property type="molecule type" value="Genomic_DNA"/>
</dbReference>
<dbReference type="GO" id="GO:0005789">
    <property type="term" value="C:endoplasmic reticulum membrane"/>
    <property type="evidence" value="ECO:0007669"/>
    <property type="project" value="UniProtKB-SubCell"/>
</dbReference>
<dbReference type="EC" id="2.4.1.142" evidence="3"/>
<name>A0AAD9T8B3_9HELO</name>
<evidence type="ECO:0000256" key="14">
    <source>
        <dbReference type="ARBA" id="ARBA00033088"/>
    </source>
</evidence>
<proteinExistence type="predicted"/>
<comment type="function">
    <text evidence="11">Participates in the formation of the lipid-linked precursor oligosaccharide for N-glycosylation. Involved in assembling the dolichol-pyrophosphate-GlcNAc(2)-Man(5) intermediate on the cytoplasmic surface of the ER.</text>
</comment>
<keyword evidence="8" id="KW-0256">Endoplasmic reticulum</keyword>
<dbReference type="AlphaFoldDB" id="A0AAD9T8B3"/>
<dbReference type="PANTHER" id="PTHR13036:SF0">
    <property type="entry name" value="CHITOBIOSYLDIPHOSPHODOLICHOL BETA-MANNOSYLTRANSFERASE"/>
    <property type="match status" value="1"/>
</dbReference>
<keyword evidence="10" id="KW-0472">Membrane</keyword>
<keyword evidence="9" id="KW-1133">Transmembrane helix</keyword>
<gene>
    <name evidence="17" type="ORF">QTJ16_001290</name>
</gene>
<keyword evidence="18" id="KW-1185">Reference proteome</keyword>
<evidence type="ECO:0000313" key="17">
    <source>
        <dbReference type="EMBL" id="KAK2630470.1"/>
    </source>
</evidence>
<organism evidence="17 18">
    <name type="scientific">Diplocarpon rosae</name>
    <dbReference type="NCBI Taxonomy" id="946125"/>
    <lineage>
        <taxon>Eukaryota</taxon>
        <taxon>Fungi</taxon>
        <taxon>Dikarya</taxon>
        <taxon>Ascomycota</taxon>
        <taxon>Pezizomycotina</taxon>
        <taxon>Leotiomycetes</taxon>
        <taxon>Helotiales</taxon>
        <taxon>Drepanopezizaceae</taxon>
        <taxon>Diplocarpon</taxon>
    </lineage>
</organism>